<keyword evidence="2" id="KW-0378">Hydrolase</keyword>
<evidence type="ECO:0000313" key="3">
    <source>
        <dbReference type="Proteomes" id="UP000004947"/>
    </source>
</evidence>
<comment type="caution">
    <text evidence="2">The sequence shown here is derived from an EMBL/GenBank/DDBJ whole genome shotgun (WGS) entry which is preliminary data.</text>
</comment>
<dbReference type="AlphaFoldDB" id="A6DJR0"/>
<dbReference type="EMBL" id="ABCK01000006">
    <property type="protein sequence ID" value="EDM28134.1"/>
    <property type="molecule type" value="Genomic_DNA"/>
</dbReference>
<proteinExistence type="predicted"/>
<dbReference type="GO" id="GO:0016787">
    <property type="term" value="F:hydrolase activity"/>
    <property type="evidence" value="ECO:0007669"/>
    <property type="project" value="UniProtKB-KW"/>
</dbReference>
<evidence type="ECO:0000313" key="2">
    <source>
        <dbReference type="EMBL" id="EDM28134.1"/>
    </source>
</evidence>
<organism evidence="2 3">
    <name type="scientific">Lentisphaera araneosa HTCC2155</name>
    <dbReference type="NCBI Taxonomy" id="313628"/>
    <lineage>
        <taxon>Bacteria</taxon>
        <taxon>Pseudomonadati</taxon>
        <taxon>Lentisphaerota</taxon>
        <taxon>Lentisphaeria</taxon>
        <taxon>Lentisphaerales</taxon>
        <taxon>Lentisphaeraceae</taxon>
        <taxon>Lentisphaera</taxon>
    </lineage>
</organism>
<feature type="domain" description="ThuA-like" evidence="1">
    <location>
        <begin position="89"/>
        <end position="312"/>
    </location>
</feature>
<dbReference type="InterPro" id="IPR029062">
    <property type="entry name" value="Class_I_gatase-like"/>
</dbReference>
<protein>
    <submittedName>
        <fullName evidence="2">Putative glycosyl hydrolase (Putative secreted protein)</fullName>
    </submittedName>
</protein>
<keyword evidence="3" id="KW-1185">Reference proteome</keyword>
<sequence length="334" mass="37874">MNFKKSLLMTFAFTGLALVANDDKRAKIKALDMQMKQTHQQSNELRHQSELKKREVNKLKFQKWLLERSDKVEKMFQGFEVAKSKKPRKVLIYSRTTGFRHSSIETGAGMIKLVGEKTGAYTAVHTEDESMINDAELAKYDVLLMLSTTNNPISTPKARAAFEKFMASDKGLVGIHAATDCHKKWPNYLEAMGGIFDGHPWGAGDHVTLYNECPDHACAKMVPQGFVIRDEIYQYKDDKHFTRDKMRVLLSLDLSGPKMMKNNMKRKDNDYAVSWLRSYTGSKVFYTNLGHNEDTYFNPVAMQHMLTGIQYACGDVEADATPSAKLGLLPKPVK</sequence>
<dbReference type="PANTHER" id="PTHR40469">
    <property type="entry name" value="SECRETED GLYCOSYL HYDROLASE"/>
    <property type="match status" value="1"/>
</dbReference>
<name>A6DJR0_9BACT</name>
<dbReference type="OrthoDB" id="9785923at2"/>
<dbReference type="PANTHER" id="PTHR40469:SF2">
    <property type="entry name" value="GALACTOSE-BINDING DOMAIN-LIKE SUPERFAMILY PROTEIN"/>
    <property type="match status" value="1"/>
</dbReference>
<gene>
    <name evidence="2" type="ORF">LNTAR_12296</name>
</gene>
<dbReference type="eggNOG" id="COG3828">
    <property type="taxonomic scope" value="Bacteria"/>
</dbReference>
<dbReference type="Proteomes" id="UP000004947">
    <property type="component" value="Unassembled WGS sequence"/>
</dbReference>
<dbReference type="RefSeq" id="WP_007278127.1">
    <property type="nucleotide sequence ID" value="NZ_ABCK01000006.1"/>
</dbReference>
<dbReference type="SUPFAM" id="SSF52317">
    <property type="entry name" value="Class I glutamine amidotransferase-like"/>
    <property type="match status" value="1"/>
</dbReference>
<dbReference type="Gene3D" id="3.40.50.880">
    <property type="match status" value="1"/>
</dbReference>
<dbReference type="STRING" id="313628.LNTAR_12296"/>
<reference evidence="2 3" key="1">
    <citation type="journal article" date="2010" name="J. Bacteriol.">
        <title>Genome sequence of Lentisphaera araneosa HTCC2155T, the type species of the order Lentisphaerales in the phylum Lentisphaerae.</title>
        <authorList>
            <person name="Thrash J.C."/>
            <person name="Cho J.C."/>
            <person name="Vergin K.L."/>
            <person name="Morris R.M."/>
            <person name="Giovannoni S.J."/>
        </authorList>
    </citation>
    <scope>NUCLEOTIDE SEQUENCE [LARGE SCALE GENOMIC DNA]</scope>
    <source>
        <strain evidence="2 3">HTCC2155</strain>
    </source>
</reference>
<dbReference type="InterPro" id="IPR029010">
    <property type="entry name" value="ThuA-like"/>
</dbReference>
<dbReference type="Pfam" id="PF06283">
    <property type="entry name" value="ThuA"/>
    <property type="match status" value="1"/>
</dbReference>
<evidence type="ECO:0000259" key="1">
    <source>
        <dbReference type="Pfam" id="PF06283"/>
    </source>
</evidence>
<accession>A6DJR0</accession>